<feature type="compositionally biased region" description="Basic residues" evidence="1">
    <location>
        <begin position="69"/>
        <end position="85"/>
    </location>
</feature>
<name>A0A8S3WJM0_PARAO</name>
<dbReference type="AlphaFoldDB" id="A0A8S3WJM0"/>
<sequence length="188" mass="21068">MPPILHTHLDDKEIEELLESSEIEDFIPSDVDVGDPEWSIHHVSVSIPSTSYSGDSSSEPESDKENSQKKRRRRGRKRGKGRVRGGGRANHQASPLLSSPSERGTTSSGNWSVKDFHPRFPELMQPAYLWTDTVGNCTVYDSEIFDDRYTVYRRDRAINKLGGGVLIAVSNNLTSCRISNCNTECEDL</sequence>
<organism evidence="2 3">
    <name type="scientific">Parnassius apollo</name>
    <name type="common">Apollo butterfly</name>
    <name type="synonym">Papilio apollo</name>
    <dbReference type="NCBI Taxonomy" id="110799"/>
    <lineage>
        <taxon>Eukaryota</taxon>
        <taxon>Metazoa</taxon>
        <taxon>Ecdysozoa</taxon>
        <taxon>Arthropoda</taxon>
        <taxon>Hexapoda</taxon>
        <taxon>Insecta</taxon>
        <taxon>Pterygota</taxon>
        <taxon>Neoptera</taxon>
        <taxon>Endopterygota</taxon>
        <taxon>Lepidoptera</taxon>
        <taxon>Glossata</taxon>
        <taxon>Ditrysia</taxon>
        <taxon>Papilionoidea</taxon>
        <taxon>Papilionidae</taxon>
        <taxon>Parnassiinae</taxon>
        <taxon>Parnassini</taxon>
        <taxon>Parnassius</taxon>
        <taxon>Parnassius</taxon>
    </lineage>
</organism>
<comment type="caution">
    <text evidence="2">The sequence shown here is derived from an EMBL/GenBank/DDBJ whole genome shotgun (WGS) entry which is preliminary data.</text>
</comment>
<dbReference type="EMBL" id="CAJQZP010000478">
    <property type="protein sequence ID" value="CAG4963089.1"/>
    <property type="molecule type" value="Genomic_DNA"/>
</dbReference>
<feature type="compositionally biased region" description="Polar residues" evidence="1">
    <location>
        <begin position="91"/>
        <end position="111"/>
    </location>
</feature>
<evidence type="ECO:0000313" key="3">
    <source>
        <dbReference type="Proteomes" id="UP000691718"/>
    </source>
</evidence>
<evidence type="ECO:0000313" key="2">
    <source>
        <dbReference type="EMBL" id="CAG4963089.1"/>
    </source>
</evidence>
<proteinExistence type="predicted"/>
<dbReference type="OrthoDB" id="8069600at2759"/>
<feature type="compositionally biased region" description="Low complexity" evidence="1">
    <location>
        <begin position="46"/>
        <end position="59"/>
    </location>
</feature>
<reference evidence="2" key="1">
    <citation type="submission" date="2021-04" db="EMBL/GenBank/DDBJ databases">
        <authorList>
            <person name="Tunstrom K."/>
        </authorList>
    </citation>
    <scope>NUCLEOTIDE SEQUENCE</scope>
</reference>
<accession>A0A8S3WJM0</accession>
<keyword evidence="3" id="KW-1185">Reference proteome</keyword>
<gene>
    <name evidence="2" type="ORF">PAPOLLO_LOCUS6894</name>
</gene>
<evidence type="ECO:0000256" key="1">
    <source>
        <dbReference type="SAM" id="MobiDB-lite"/>
    </source>
</evidence>
<protein>
    <submittedName>
        <fullName evidence="2">(apollo) hypothetical protein</fullName>
    </submittedName>
</protein>
<feature type="region of interest" description="Disordered" evidence="1">
    <location>
        <begin position="42"/>
        <end position="111"/>
    </location>
</feature>
<dbReference type="Proteomes" id="UP000691718">
    <property type="component" value="Unassembled WGS sequence"/>
</dbReference>